<organism evidence="4 5">
    <name type="scientific">Bombilactobacillus mellifer</name>
    <dbReference type="NCBI Taxonomy" id="1218492"/>
    <lineage>
        <taxon>Bacteria</taxon>
        <taxon>Bacillati</taxon>
        <taxon>Bacillota</taxon>
        <taxon>Bacilli</taxon>
        <taxon>Lactobacillales</taxon>
        <taxon>Lactobacillaceae</taxon>
        <taxon>Bombilactobacillus</taxon>
    </lineage>
</organism>
<dbReference type="CDD" id="cd04301">
    <property type="entry name" value="NAT_SF"/>
    <property type="match status" value="1"/>
</dbReference>
<keyword evidence="1" id="KW-0808">Transferase</keyword>
<dbReference type="PROSITE" id="PS51186">
    <property type="entry name" value="GNAT"/>
    <property type="match status" value="1"/>
</dbReference>
<keyword evidence="2" id="KW-0012">Acyltransferase</keyword>
<evidence type="ECO:0000313" key="5">
    <source>
        <dbReference type="Proteomes" id="UP000033558"/>
    </source>
</evidence>
<dbReference type="InterPro" id="IPR006464">
    <property type="entry name" value="AcTrfase_RimI/Ard1"/>
</dbReference>
<reference evidence="4 5" key="1">
    <citation type="submission" date="2015-01" db="EMBL/GenBank/DDBJ databases">
        <title>Comparative genomics of the lactic acid bacteria isolated from the honey bee gut.</title>
        <authorList>
            <person name="Ellegaard K.M."/>
            <person name="Tamarit D."/>
            <person name="Javelind E."/>
            <person name="Olofsson T."/>
            <person name="Andersson S.G."/>
            <person name="Vasquez A."/>
        </authorList>
    </citation>
    <scope>NUCLEOTIDE SEQUENCE [LARGE SCALE GENOMIC DNA]</scope>
    <source>
        <strain evidence="4 5">Bin4</strain>
    </source>
</reference>
<dbReference type="AlphaFoldDB" id="A0A0F4LW67"/>
<accession>A0A0F4LW67</accession>
<proteinExistence type="predicted"/>
<gene>
    <name evidence="4" type="ORF">JG30_03970</name>
</gene>
<evidence type="ECO:0000313" key="4">
    <source>
        <dbReference type="EMBL" id="KJY62608.1"/>
    </source>
</evidence>
<dbReference type="SUPFAM" id="SSF55729">
    <property type="entry name" value="Acyl-CoA N-acyltransferases (Nat)"/>
    <property type="match status" value="1"/>
</dbReference>
<keyword evidence="5" id="KW-1185">Reference proteome</keyword>
<dbReference type="Gene3D" id="3.40.630.30">
    <property type="match status" value="1"/>
</dbReference>
<evidence type="ECO:0000256" key="1">
    <source>
        <dbReference type="ARBA" id="ARBA00022679"/>
    </source>
</evidence>
<dbReference type="GO" id="GO:0008080">
    <property type="term" value="F:N-acetyltransferase activity"/>
    <property type="evidence" value="ECO:0007669"/>
    <property type="project" value="InterPro"/>
</dbReference>
<dbReference type="PATRIC" id="fig|1218492.5.peg.519"/>
<dbReference type="NCBIfam" id="TIGR01575">
    <property type="entry name" value="rimI"/>
    <property type="match status" value="1"/>
</dbReference>
<dbReference type="EMBL" id="JXJQ01000005">
    <property type="protein sequence ID" value="KJY62608.1"/>
    <property type="molecule type" value="Genomic_DNA"/>
</dbReference>
<dbReference type="PANTHER" id="PTHR43800">
    <property type="entry name" value="PEPTIDYL-LYSINE N-ACETYLTRANSFERASE YJAB"/>
    <property type="match status" value="1"/>
</dbReference>
<dbReference type="Proteomes" id="UP000033558">
    <property type="component" value="Unassembled WGS sequence"/>
</dbReference>
<feature type="domain" description="N-acetyltransferase" evidence="3">
    <location>
        <begin position="31"/>
        <end position="175"/>
    </location>
</feature>
<evidence type="ECO:0000256" key="2">
    <source>
        <dbReference type="ARBA" id="ARBA00023315"/>
    </source>
</evidence>
<dbReference type="InterPro" id="IPR016181">
    <property type="entry name" value="Acyl_CoA_acyltransferase"/>
</dbReference>
<sequence length="177" mass="21102">MWKMFKHWWSWHSFTPLVFVPQQLEHQGQLVDIRQATLQDAQLLDSIQKQVYAVPPWQLATFYSELANRRRLYLLAQTPTHVIGFIGCDFFERAHITYLAILPHDQHQGWGHLLLQVMIDYCQNFDYPELTLEVDYNNQAAQKLYLQLGFQPIKLLKNYYPMIHHDAIFMSRPLTKE</sequence>
<dbReference type="OrthoDB" id="9794566at2"/>
<dbReference type="STRING" id="1218492.JG30_03970"/>
<evidence type="ECO:0000259" key="3">
    <source>
        <dbReference type="PROSITE" id="PS51186"/>
    </source>
</evidence>
<dbReference type="HOGENOM" id="CLU_013985_23_3_9"/>
<name>A0A0F4LW67_9LACO</name>
<dbReference type="PANTHER" id="PTHR43800:SF1">
    <property type="entry name" value="PEPTIDYL-LYSINE N-ACETYLTRANSFERASE YJAB"/>
    <property type="match status" value="1"/>
</dbReference>
<comment type="caution">
    <text evidence="4">The sequence shown here is derived from an EMBL/GenBank/DDBJ whole genome shotgun (WGS) entry which is preliminary data.</text>
</comment>
<dbReference type="Pfam" id="PF00583">
    <property type="entry name" value="Acetyltransf_1"/>
    <property type="match status" value="1"/>
</dbReference>
<protein>
    <recommendedName>
        <fullName evidence="3">N-acetyltransferase domain-containing protein</fullName>
    </recommendedName>
</protein>
<dbReference type="InterPro" id="IPR000182">
    <property type="entry name" value="GNAT_dom"/>
</dbReference>